<dbReference type="InterPro" id="IPR015943">
    <property type="entry name" value="WD40/YVTN_repeat-like_dom_sf"/>
</dbReference>
<organism evidence="2 3">
    <name type="scientific">Symmachiella dynata</name>
    <dbReference type="NCBI Taxonomy" id="2527995"/>
    <lineage>
        <taxon>Bacteria</taxon>
        <taxon>Pseudomonadati</taxon>
        <taxon>Planctomycetota</taxon>
        <taxon>Planctomycetia</taxon>
        <taxon>Planctomycetales</taxon>
        <taxon>Planctomycetaceae</taxon>
        <taxon>Symmachiella</taxon>
    </lineage>
</organism>
<feature type="signal peptide" evidence="1">
    <location>
        <begin position="1"/>
        <end position="27"/>
    </location>
</feature>
<dbReference type="Pfam" id="PF07494">
    <property type="entry name" value="Reg_prop"/>
    <property type="match status" value="1"/>
</dbReference>
<keyword evidence="3" id="KW-1185">Reference proteome</keyword>
<evidence type="ECO:0000313" key="2">
    <source>
        <dbReference type="EMBL" id="QDU46735.1"/>
    </source>
</evidence>
<dbReference type="SUPFAM" id="SSF63829">
    <property type="entry name" value="Calcium-dependent phosphotriesterase"/>
    <property type="match status" value="1"/>
</dbReference>
<name>A0A517ZWD1_9PLAN</name>
<evidence type="ECO:0000256" key="1">
    <source>
        <dbReference type="SAM" id="SignalP"/>
    </source>
</evidence>
<dbReference type="KEGG" id="sdyn:Mal52_52570"/>
<evidence type="ECO:0000313" key="3">
    <source>
        <dbReference type="Proteomes" id="UP000319383"/>
    </source>
</evidence>
<reference evidence="2 3" key="1">
    <citation type="submission" date="2019-02" db="EMBL/GenBank/DDBJ databases">
        <title>Deep-cultivation of Planctomycetes and their phenomic and genomic characterization uncovers novel biology.</title>
        <authorList>
            <person name="Wiegand S."/>
            <person name="Jogler M."/>
            <person name="Boedeker C."/>
            <person name="Pinto D."/>
            <person name="Vollmers J."/>
            <person name="Rivas-Marin E."/>
            <person name="Kohn T."/>
            <person name="Peeters S.H."/>
            <person name="Heuer A."/>
            <person name="Rast P."/>
            <person name="Oberbeckmann S."/>
            <person name="Bunk B."/>
            <person name="Jeske O."/>
            <person name="Meyerdierks A."/>
            <person name="Storesund J.E."/>
            <person name="Kallscheuer N."/>
            <person name="Luecker S."/>
            <person name="Lage O.M."/>
            <person name="Pohl T."/>
            <person name="Merkel B.J."/>
            <person name="Hornburger P."/>
            <person name="Mueller R.-W."/>
            <person name="Bruemmer F."/>
            <person name="Labrenz M."/>
            <person name="Spormann A.M."/>
            <person name="Op den Camp H."/>
            <person name="Overmann J."/>
            <person name="Amann R."/>
            <person name="Jetten M.S.M."/>
            <person name="Mascher T."/>
            <person name="Medema M.H."/>
            <person name="Devos D.P."/>
            <person name="Kaster A.-K."/>
            <person name="Ovreas L."/>
            <person name="Rohde M."/>
            <person name="Galperin M.Y."/>
            <person name="Jogler C."/>
        </authorList>
    </citation>
    <scope>NUCLEOTIDE SEQUENCE [LARGE SCALE GENOMIC DNA]</scope>
    <source>
        <strain evidence="2 3">Mal52</strain>
    </source>
</reference>
<dbReference type="RefSeq" id="WP_145379222.1">
    <property type="nucleotide sequence ID" value="NZ_CP036276.1"/>
</dbReference>
<proteinExistence type="predicted"/>
<dbReference type="EMBL" id="CP036276">
    <property type="protein sequence ID" value="QDU46735.1"/>
    <property type="molecule type" value="Genomic_DNA"/>
</dbReference>
<keyword evidence="1" id="KW-0732">Signal</keyword>
<sequence length="754" mass="84893" precursor="true">MKRIFGSLWVVLLAATFTAVAPAITNAADKKIVDKPFLQDYRGPFIKAAVPKGQDVRKSGNNIRAIAVDTNDIIWAATADGLMQVQEDQLVSPEGATVDGSTYAVLANPDGSLWVGAWNGLFRIADGQVTQDTGIEGPVTLLRRTGKRLFAATPRGLFEKTDDAWKKVEGPWATNIYDVVVAGDDLYIAAWSGLYRQSAGETQWLQGKEQALSRRVNSLAADRNGHVWIGSAAGIDIYRDGRRVAAITPEQGLPSTSIQCLNLGHDGRLWVGTAIGAARFDGKSWSFRHSLRWLPNDNVRDIEFLKDGSAVIATADGISIIRQREMTLESKADFFEKLVRARHVRPPGLMERCRLAVAGDISTFEPMDTDNDGMYTGLYMAAESYRYAVTKAADAKANATEAFRAMEFLQTVTGTPGFVARTVIPVEWDRMADGNRTYTDEDAADHFAREARWKKVENRWRKSADGKWLWKGDTSSDEITGHFFSYPIYYDLVADDAEKKRVAALVGRIMDHIIEGGYVLRDIDGQATRWGVWSPEKLNNDPNWWLERGVNSVEALTYLTIAKHVTGDEKYDREIDRLLYKEHYAENILKPLRTGNDYFTYIGYQLLAFCYPALLTYEQDPARRVLYRESMEAWFAPVRRDDSPLFGFVYAAFSGGDAKLGACAELLRDVPLDQIQYTIHNSQREDVEVVGIPVEGRRQTRRLLPPSERAVFRWDRNVYFVDHGAGGRWEGSTAFWLMPYWMGRYYDLITPPEK</sequence>
<protein>
    <submittedName>
        <fullName evidence="2">Two component regulator propeller</fullName>
    </submittedName>
</protein>
<feature type="chain" id="PRO_5021808796" evidence="1">
    <location>
        <begin position="28"/>
        <end position="754"/>
    </location>
</feature>
<accession>A0A517ZWD1</accession>
<dbReference type="AlphaFoldDB" id="A0A517ZWD1"/>
<dbReference type="Gene3D" id="2.130.10.10">
    <property type="entry name" value="YVTN repeat-like/Quinoprotein amine dehydrogenase"/>
    <property type="match status" value="2"/>
</dbReference>
<gene>
    <name evidence="2" type="ORF">Mal52_52570</name>
</gene>
<dbReference type="Proteomes" id="UP000319383">
    <property type="component" value="Chromosome"/>
</dbReference>
<dbReference type="InterPro" id="IPR011110">
    <property type="entry name" value="Reg_prop"/>
</dbReference>